<dbReference type="Gene3D" id="3.40.710.10">
    <property type="entry name" value="DD-peptidase/beta-lactamase superfamily"/>
    <property type="match status" value="1"/>
</dbReference>
<dbReference type="SUPFAM" id="SSF56601">
    <property type="entry name" value="beta-lactamase/transpeptidase-like"/>
    <property type="match status" value="1"/>
</dbReference>
<proteinExistence type="predicted"/>
<reference evidence="6" key="1">
    <citation type="submission" date="2020-02" db="EMBL/GenBank/DDBJ databases">
        <authorList>
            <person name="Meier V. D."/>
        </authorList>
    </citation>
    <scope>NUCLEOTIDE SEQUENCE</scope>
    <source>
        <strain evidence="6">AVDCRST_MAG56</strain>
    </source>
</reference>
<sequence>MTKPSIAPLLLVLCCLTARAQPGAASFDALFTRLHREGNFNGNVLVARHGKIIYRKSFGYADVAAKTPNTDASRFQTASTAKTFTATAVLQLVEKGKVQLGDPVAAHLPEFPFPTVRVRHLLSHTSGLPGYELYEPLVRKHPGMLITNAVTLPALRDWGKPLHFEPGSQWQYCNVNYELLALLVERVSGMSFGAYLQRYVFGPAGMQDTYVREPGRQAADPRLVTTHLLPTLYQAVPVNAEQIELKDTVMQWRHSFEQRSLRGTVGDHNVMSTTEDMLRFDQALYTDKLLSQKTLALAFAPTRLNNGETYYGPEEVDYGGKTSYGLGWVVRQDPERGTIVGHDGYTGGIATTFYRNLTRRQTVVMFDNTVGVHYREKVASVINLLDGKAPRRLDIKKSAVRQYGEILLRQGAERALVCLNGMRSDTARYYFAEREMNRLGYEFLFNGYADQALETFKINTLLFPASFNAYDSYGDAFARVGRREAAILMYRRAIALNPDGEGSKQSLRKLLDE</sequence>
<evidence type="ECO:0000259" key="5">
    <source>
        <dbReference type="Pfam" id="PF00144"/>
    </source>
</evidence>
<dbReference type="EMBL" id="CADCTQ010000379">
    <property type="protein sequence ID" value="CAA9290309.1"/>
    <property type="molecule type" value="Genomic_DNA"/>
</dbReference>
<dbReference type="PANTHER" id="PTHR46825">
    <property type="entry name" value="D-ALANYL-D-ALANINE-CARBOXYPEPTIDASE/ENDOPEPTIDASE AMPH"/>
    <property type="match status" value="1"/>
</dbReference>
<dbReference type="InterPro" id="IPR019734">
    <property type="entry name" value="TPR_rpt"/>
</dbReference>
<dbReference type="InterPro" id="IPR011990">
    <property type="entry name" value="TPR-like_helical_dom_sf"/>
</dbReference>
<dbReference type="InterPro" id="IPR012338">
    <property type="entry name" value="Beta-lactam/transpept-like"/>
</dbReference>
<gene>
    <name evidence="6" type="ORF">AVDCRST_MAG56-4611</name>
</gene>
<comment type="subcellular location">
    <subcellularLocation>
        <location evidence="1">Membrane</location>
    </subcellularLocation>
</comment>
<evidence type="ECO:0000256" key="4">
    <source>
        <dbReference type="SAM" id="SignalP"/>
    </source>
</evidence>
<name>A0A6J4JXB2_9SPHI</name>
<dbReference type="InterPro" id="IPR001466">
    <property type="entry name" value="Beta-lactam-related"/>
</dbReference>
<dbReference type="PROSITE" id="PS50005">
    <property type="entry name" value="TPR"/>
    <property type="match status" value="1"/>
</dbReference>
<dbReference type="SUPFAM" id="SSF48452">
    <property type="entry name" value="TPR-like"/>
    <property type="match status" value="1"/>
</dbReference>
<dbReference type="Gene3D" id="1.25.40.10">
    <property type="entry name" value="Tetratricopeptide repeat domain"/>
    <property type="match status" value="1"/>
</dbReference>
<dbReference type="InterPro" id="IPR050491">
    <property type="entry name" value="AmpC-like"/>
</dbReference>
<keyword evidence="4" id="KW-0732">Signal</keyword>
<feature type="signal peptide" evidence="4">
    <location>
        <begin position="1"/>
        <end position="20"/>
    </location>
</feature>
<dbReference type="PANTHER" id="PTHR46825:SF11">
    <property type="entry name" value="PENICILLIN-BINDING PROTEIN 4"/>
    <property type="match status" value="1"/>
</dbReference>
<evidence type="ECO:0000256" key="1">
    <source>
        <dbReference type="ARBA" id="ARBA00004370"/>
    </source>
</evidence>
<evidence type="ECO:0000256" key="2">
    <source>
        <dbReference type="ARBA" id="ARBA00023136"/>
    </source>
</evidence>
<protein>
    <submittedName>
        <fullName evidence="6">Beta-lactamase class C-like and penicillin binding proteins (PBPs) superfamily</fullName>
    </submittedName>
</protein>
<accession>A0A6J4JXB2</accession>
<feature type="chain" id="PRO_5026752551" evidence="4">
    <location>
        <begin position="21"/>
        <end position="513"/>
    </location>
</feature>
<feature type="repeat" description="TPR" evidence="3">
    <location>
        <begin position="467"/>
        <end position="500"/>
    </location>
</feature>
<dbReference type="Pfam" id="PF00144">
    <property type="entry name" value="Beta-lactamase"/>
    <property type="match status" value="1"/>
</dbReference>
<organism evidence="6">
    <name type="scientific">uncultured Cytophagales bacterium</name>
    <dbReference type="NCBI Taxonomy" id="158755"/>
    <lineage>
        <taxon>Bacteria</taxon>
        <taxon>Pseudomonadati</taxon>
        <taxon>Bacteroidota</taxon>
        <taxon>Sphingobacteriia</taxon>
        <taxon>Sphingobacteriales</taxon>
        <taxon>environmental samples</taxon>
    </lineage>
</organism>
<keyword evidence="2" id="KW-0472">Membrane</keyword>
<keyword evidence="3" id="KW-0802">TPR repeat</keyword>
<feature type="domain" description="Beta-lactamase-related" evidence="5">
    <location>
        <begin position="28"/>
        <end position="371"/>
    </location>
</feature>
<dbReference type="AlphaFoldDB" id="A0A6J4JXB2"/>
<dbReference type="GO" id="GO:0016020">
    <property type="term" value="C:membrane"/>
    <property type="evidence" value="ECO:0007669"/>
    <property type="project" value="UniProtKB-SubCell"/>
</dbReference>
<evidence type="ECO:0000256" key="3">
    <source>
        <dbReference type="PROSITE-ProRule" id="PRU00339"/>
    </source>
</evidence>
<evidence type="ECO:0000313" key="6">
    <source>
        <dbReference type="EMBL" id="CAA9290309.1"/>
    </source>
</evidence>